<sequence length="70" mass="7534">MQPISSQVEELYLSNSRADVTETLLEIVSSACVTPVLTPDRLSMELMMLVAILHGNVGSEVGKKCVVRSG</sequence>
<dbReference type="Gene3D" id="1.25.40.180">
    <property type="match status" value="1"/>
</dbReference>
<reference evidence="1" key="1">
    <citation type="journal article" date="2019" name="bioRxiv">
        <title>The Genome of the Zebra Mussel, Dreissena polymorpha: A Resource for Invasive Species Research.</title>
        <authorList>
            <person name="McCartney M.A."/>
            <person name="Auch B."/>
            <person name="Kono T."/>
            <person name="Mallez S."/>
            <person name="Zhang Y."/>
            <person name="Obille A."/>
            <person name="Becker A."/>
            <person name="Abrahante J.E."/>
            <person name="Garbe J."/>
            <person name="Badalamenti J.P."/>
            <person name="Herman A."/>
            <person name="Mangelson H."/>
            <person name="Liachko I."/>
            <person name="Sullivan S."/>
            <person name="Sone E.D."/>
            <person name="Koren S."/>
            <person name="Silverstein K.A.T."/>
            <person name="Beckman K.B."/>
            <person name="Gohl D.M."/>
        </authorList>
    </citation>
    <scope>NUCLEOTIDE SEQUENCE</scope>
    <source>
        <strain evidence="1">Duluth1</strain>
        <tissue evidence="1">Whole animal</tissue>
    </source>
</reference>
<evidence type="ECO:0000313" key="1">
    <source>
        <dbReference type="EMBL" id="KAH3692826.1"/>
    </source>
</evidence>
<organism evidence="1 2">
    <name type="scientific">Dreissena polymorpha</name>
    <name type="common">Zebra mussel</name>
    <name type="synonym">Mytilus polymorpha</name>
    <dbReference type="NCBI Taxonomy" id="45954"/>
    <lineage>
        <taxon>Eukaryota</taxon>
        <taxon>Metazoa</taxon>
        <taxon>Spiralia</taxon>
        <taxon>Lophotrochozoa</taxon>
        <taxon>Mollusca</taxon>
        <taxon>Bivalvia</taxon>
        <taxon>Autobranchia</taxon>
        <taxon>Heteroconchia</taxon>
        <taxon>Euheterodonta</taxon>
        <taxon>Imparidentia</taxon>
        <taxon>Neoheterodontei</taxon>
        <taxon>Myida</taxon>
        <taxon>Dreissenoidea</taxon>
        <taxon>Dreissenidae</taxon>
        <taxon>Dreissena</taxon>
    </lineage>
</organism>
<protein>
    <submittedName>
        <fullName evidence="1">Uncharacterized protein</fullName>
    </submittedName>
</protein>
<proteinExistence type="predicted"/>
<accession>A0A9D3Y424</accession>
<name>A0A9D3Y424_DREPO</name>
<gene>
    <name evidence="1" type="ORF">DPMN_194580</name>
</gene>
<comment type="caution">
    <text evidence="1">The sequence shown here is derived from an EMBL/GenBank/DDBJ whole genome shotgun (WGS) entry which is preliminary data.</text>
</comment>
<keyword evidence="2" id="KW-1185">Reference proteome</keyword>
<dbReference type="EMBL" id="JAIWYP010000019">
    <property type="protein sequence ID" value="KAH3692826.1"/>
    <property type="molecule type" value="Genomic_DNA"/>
</dbReference>
<evidence type="ECO:0000313" key="2">
    <source>
        <dbReference type="Proteomes" id="UP000828390"/>
    </source>
</evidence>
<reference evidence="1" key="2">
    <citation type="submission" date="2020-11" db="EMBL/GenBank/DDBJ databases">
        <authorList>
            <person name="McCartney M.A."/>
            <person name="Auch B."/>
            <person name="Kono T."/>
            <person name="Mallez S."/>
            <person name="Becker A."/>
            <person name="Gohl D.M."/>
            <person name="Silverstein K.A.T."/>
            <person name="Koren S."/>
            <person name="Bechman K.B."/>
            <person name="Herman A."/>
            <person name="Abrahante J.E."/>
            <person name="Garbe J."/>
        </authorList>
    </citation>
    <scope>NUCLEOTIDE SEQUENCE</scope>
    <source>
        <strain evidence="1">Duluth1</strain>
        <tissue evidence="1">Whole animal</tissue>
    </source>
</reference>
<dbReference type="AlphaFoldDB" id="A0A9D3Y424"/>
<dbReference type="Proteomes" id="UP000828390">
    <property type="component" value="Unassembled WGS sequence"/>
</dbReference>